<dbReference type="Pfam" id="PF26580">
    <property type="entry name" value="Mtb12_C"/>
    <property type="match status" value="1"/>
</dbReference>
<organism evidence="6 7">
    <name type="scientific">Gordonia pseudamarae</name>
    <dbReference type="NCBI Taxonomy" id="2831662"/>
    <lineage>
        <taxon>Bacteria</taxon>
        <taxon>Bacillati</taxon>
        <taxon>Actinomycetota</taxon>
        <taxon>Actinomycetes</taxon>
        <taxon>Mycobacteriales</taxon>
        <taxon>Gordoniaceae</taxon>
        <taxon>Gordonia</taxon>
    </lineage>
</organism>
<evidence type="ECO:0000256" key="4">
    <source>
        <dbReference type="SAM" id="SignalP"/>
    </source>
</evidence>
<evidence type="ECO:0000259" key="5">
    <source>
        <dbReference type="Pfam" id="PF26580"/>
    </source>
</evidence>
<keyword evidence="7" id="KW-1185">Reference proteome</keyword>
<name>A0ABX6IKA1_9ACTN</name>
<dbReference type="RefSeq" id="WP_213244592.1">
    <property type="nucleotide sequence ID" value="NZ_CP045806.1"/>
</dbReference>
<protein>
    <submittedName>
        <fullName evidence="6">DUF4878 domain-containing protein</fullName>
    </submittedName>
</protein>
<accession>A0ABX6IKA1</accession>
<feature type="signal peptide" evidence="4">
    <location>
        <begin position="1"/>
        <end position="21"/>
    </location>
</feature>
<evidence type="ECO:0000313" key="6">
    <source>
        <dbReference type="EMBL" id="QHN36333.1"/>
    </source>
</evidence>
<feature type="chain" id="PRO_5046640784" evidence="4">
    <location>
        <begin position="22"/>
        <end position="175"/>
    </location>
</feature>
<dbReference type="PROSITE" id="PS51257">
    <property type="entry name" value="PROKAR_LIPOPROTEIN"/>
    <property type="match status" value="1"/>
</dbReference>
<dbReference type="InterPro" id="IPR058644">
    <property type="entry name" value="Mtb12-like_C"/>
</dbReference>
<proteinExistence type="inferred from homology"/>
<dbReference type="InterPro" id="IPR032710">
    <property type="entry name" value="NTF2-like_dom_sf"/>
</dbReference>
<evidence type="ECO:0000256" key="2">
    <source>
        <dbReference type="ARBA" id="ARBA00093774"/>
    </source>
</evidence>
<dbReference type="SUPFAM" id="SSF54427">
    <property type="entry name" value="NTF2-like"/>
    <property type="match status" value="1"/>
</dbReference>
<keyword evidence="1 4" id="KW-0732">Signal</keyword>
<feature type="domain" description="Low molecular weight antigen MTB12-like C-terminal" evidence="5">
    <location>
        <begin position="63"/>
        <end position="172"/>
    </location>
</feature>
<evidence type="ECO:0000256" key="3">
    <source>
        <dbReference type="SAM" id="MobiDB-lite"/>
    </source>
</evidence>
<reference evidence="6" key="1">
    <citation type="journal article" date="2021" name="Nat. Microbiol.">
        <title>Cocultivation of an ultrasmall environmental parasitic bacterium with lytic ability against bacteria associated with wastewater foams.</title>
        <authorList>
            <person name="Batinovic S."/>
            <person name="Rose J.J.A."/>
            <person name="Ratcliffe J."/>
            <person name="Seviour R.J."/>
            <person name="Petrovski S."/>
        </authorList>
    </citation>
    <scope>NUCLEOTIDE SEQUENCE</scope>
    <source>
        <strain evidence="6">CON9</strain>
    </source>
</reference>
<feature type="region of interest" description="Disordered" evidence="3">
    <location>
        <begin position="24"/>
        <end position="59"/>
    </location>
</feature>
<dbReference type="Proteomes" id="UP001059836">
    <property type="component" value="Chromosome"/>
</dbReference>
<gene>
    <name evidence="6" type="ORF">GII31_17085</name>
</gene>
<comment type="similarity">
    <text evidence="2">Belongs to the MTB12 family.</text>
</comment>
<dbReference type="EMBL" id="CP045809">
    <property type="protein sequence ID" value="QHN36333.1"/>
    <property type="molecule type" value="Genomic_DNA"/>
</dbReference>
<evidence type="ECO:0000313" key="7">
    <source>
        <dbReference type="Proteomes" id="UP001059836"/>
    </source>
</evidence>
<evidence type="ECO:0000256" key="1">
    <source>
        <dbReference type="ARBA" id="ARBA00022729"/>
    </source>
</evidence>
<sequence>MMLRRPLAAAAIAGAAVLGVAACSDDDSSSATSTTTAVSQTVSESDATTPTSDSDTDTLSELTEQSAQTILRTAVSDETSADDLKKVVDSGNPAVIGTLQAFAKASNAAGYTPEVYTVSKVSVSGDTATATVAVKSPHAPMPVDVELTYAKVDGSWKLSSEAINMLTSFAQQYSR</sequence>